<dbReference type="Gene3D" id="3.40.50.150">
    <property type="entry name" value="Vaccinia Virus protein VP39"/>
    <property type="match status" value="1"/>
</dbReference>
<comment type="similarity">
    <text evidence="10">Belongs to the TRM5 / TYW2 family.</text>
</comment>
<gene>
    <name evidence="13" type="ORF">KFE25_003646</name>
</gene>
<evidence type="ECO:0000256" key="8">
    <source>
        <dbReference type="ARBA" id="ARBA00023242"/>
    </source>
</evidence>
<keyword evidence="14" id="KW-1185">Reference proteome</keyword>
<dbReference type="InterPro" id="IPR029063">
    <property type="entry name" value="SAM-dependent_MTases_sf"/>
</dbReference>
<keyword evidence="6 10" id="KW-0819">tRNA processing</keyword>
<feature type="binding site" evidence="10">
    <location>
        <position position="233"/>
    </location>
    <ligand>
        <name>S-adenosyl-L-methionine</name>
        <dbReference type="ChEBI" id="CHEBI:59789"/>
    </ligand>
</feature>
<dbReference type="GO" id="GO:0005634">
    <property type="term" value="C:nucleus"/>
    <property type="evidence" value="ECO:0007669"/>
    <property type="project" value="UniProtKB-SubCell"/>
</dbReference>
<dbReference type="Pfam" id="PF02475">
    <property type="entry name" value="TRM5-TYW2_MTfase"/>
    <property type="match status" value="1"/>
</dbReference>
<evidence type="ECO:0000256" key="9">
    <source>
        <dbReference type="ARBA" id="ARBA00047783"/>
    </source>
</evidence>
<accession>A0A8J6C3T7</accession>
<organism evidence="13 14">
    <name type="scientific">Diacronema lutheri</name>
    <name type="common">Unicellular marine alga</name>
    <name type="synonym">Monochrysis lutheri</name>
    <dbReference type="NCBI Taxonomy" id="2081491"/>
    <lineage>
        <taxon>Eukaryota</taxon>
        <taxon>Haptista</taxon>
        <taxon>Haptophyta</taxon>
        <taxon>Pavlovophyceae</taxon>
        <taxon>Pavlovales</taxon>
        <taxon>Pavlovaceae</taxon>
        <taxon>Diacronema</taxon>
    </lineage>
</organism>
<evidence type="ECO:0000313" key="13">
    <source>
        <dbReference type="EMBL" id="KAG8461077.1"/>
    </source>
</evidence>
<dbReference type="PANTHER" id="PTHR23245:SF36">
    <property type="entry name" value="TRNA (GUANINE(37)-N1)-METHYLTRANSFERASE"/>
    <property type="match status" value="1"/>
</dbReference>
<comment type="caution">
    <text evidence="13">The sequence shown here is derived from an EMBL/GenBank/DDBJ whole genome shotgun (WGS) entry which is preliminary data.</text>
</comment>
<evidence type="ECO:0000313" key="14">
    <source>
        <dbReference type="Proteomes" id="UP000751190"/>
    </source>
</evidence>
<reference evidence="13" key="1">
    <citation type="submission" date="2021-05" db="EMBL/GenBank/DDBJ databases">
        <title>The genome of the haptophyte Pavlova lutheri (Diacronema luteri, Pavlovales) - a model for lipid biosynthesis in eukaryotic algae.</title>
        <authorList>
            <person name="Hulatt C.J."/>
            <person name="Posewitz M.C."/>
        </authorList>
    </citation>
    <scope>NUCLEOTIDE SEQUENCE</scope>
    <source>
        <strain evidence="13">NIVA-4/92</strain>
    </source>
</reference>
<evidence type="ECO:0000259" key="12">
    <source>
        <dbReference type="PROSITE" id="PS51684"/>
    </source>
</evidence>
<dbReference type="HAMAP" id="MF_03152">
    <property type="entry name" value="TRM5"/>
    <property type="match status" value="1"/>
</dbReference>
<dbReference type="OrthoDB" id="408788at2759"/>
<dbReference type="PANTHER" id="PTHR23245">
    <property type="entry name" value="TRNA METHYLTRANSFERASE"/>
    <property type="match status" value="1"/>
</dbReference>
<comment type="catalytic activity">
    <reaction evidence="9 10">
        <text>guanosine(37) in tRNA + S-adenosyl-L-methionine = N(1)-methylguanosine(37) in tRNA + S-adenosyl-L-homocysteine + H(+)</text>
        <dbReference type="Rhea" id="RHEA:36899"/>
        <dbReference type="Rhea" id="RHEA-COMP:10145"/>
        <dbReference type="Rhea" id="RHEA-COMP:10147"/>
        <dbReference type="ChEBI" id="CHEBI:15378"/>
        <dbReference type="ChEBI" id="CHEBI:57856"/>
        <dbReference type="ChEBI" id="CHEBI:59789"/>
        <dbReference type="ChEBI" id="CHEBI:73542"/>
        <dbReference type="ChEBI" id="CHEBI:74269"/>
        <dbReference type="EC" id="2.1.1.228"/>
    </reaction>
</comment>
<evidence type="ECO:0000256" key="10">
    <source>
        <dbReference type="HAMAP-Rule" id="MF_03152"/>
    </source>
</evidence>
<comment type="function">
    <text evidence="10">Specifically methylates the N1 position of guanosine-37 in various cytoplasmic and mitochondrial tRNAs. Methylation is not dependent on the nature of the nucleoside 5' of the target nucleoside. This is the first step in the biosynthesis of wybutosine (yW), a modified base adjacent to the anticodon of tRNAs and required for accurate decoding.</text>
</comment>
<dbReference type="GO" id="GO:0005759">
    <property type="term" value="C:mitochondrial matrix"/>
    <property type="evidence" value="ECO:0007669"/>
    <property type="project" value="UniProtKB-SubCell"/>
</dbReference>
<evidence type="ECO:0000256" key="2">
    <source>
        <dbReference type="ARBA" id="ARBA00022490"/>
    </source>
</evidence>
<dbReference type="Pfam" id="PF25133">
    <property type="entry name" value="TYW2_N_2"/>
    <property type="match status" value="1"/>
</dbReference>
<dbReference type="GO" id="GO:0052906">
    <property type="term" value="F:tRNA (guanine(37)-N1)-methyltransferase activity"/>
    <property type="evidence" value="ECO:0007669"/>
    <property type="project" value="UniProtKB-UniRule"/>
</dbReference>
<proteinExistence type="inferred from homology"/>
<comment type="subunit">
    <text evidence="10">Monomer.</text>
</comment>
<sequence>MRVACFARRLVATMAAMASPPSAVLDRSAITEAIPLIALRVPAKKCGKFLGDSKIKAGLLNMPRRRNIVPDDAQPGAGTKLVLLRPEVTDLELSSAPDALRACAREEGAEALAYTLRLEYADFTADQVLRRLLPAGVEVPTAFETIGHIIHVNLREEQLPHKALIAQVLLDKHGPRIRSVVNKLDSISNQFRVFPMELIAGDPDMRAEVRQNGCVFQLRYDAVYWNSRLEAEHARIVALLRPVDILVDMMAGIGPFAVPAAKRGVRVFANDLNPASFEWLEHNVRLNRVERLATSSCEDARVFLRRLCAPRTMDGGAAEGAGASELLVARRKAGDGRVHVAMNLPASALEFLDVFSGLFREGAWHGELPTVHCYCFSKAKDGAAIDDARARAAAVLGVSLDGRSEVHVVRDVAPSKLMLCVTFVVPDEVGWARGAARAGGRGDAGAAGVEAGAHGGEVDARRAEEGETVPKRARTAPELSAPGACTGR</sequence>
<feature type="binding site" evidence="10">
    <location>
        <position position="343"/>
    </location>
    <ligand>
        <name>S-adenosyl-L-methionine</name>
        <dbReference type="ChEBI" id="CHEBI:59789"/>
    </ligand>
</feature>
<comment type="subcellular location">
    <subcellularLocation>
        <location evidence="10">Mitochondrion matrix</location>
    </subcellularLocation>
    <subcellularLocation>
        <location evidence="10">Nucleus</location>
    </subcellularLocation>
    <subcellularLocation>
        <location evidence="10">Cytoplasm</location>
    </subcellularLocation>
    <text evidence="10">Predominantly in the mitochondria and in the nucleus.</text>
</comment>
<dbReference type="EC" id="2.1.1.228" evidence="10"/>
<evidence type="ECO:0000256" key="3">
    <source>
        <dbReference type="ARBA" id="ARBA00022603"/>
    </source>
</evidence>
<feature type="binding site" evidence="10">
    <location>
        <begin position="299"/>
        <end position="300"/>
    </location>
    <ligand>
        <name>S-adenosyl-L-methionine</name>
        <dbReference type="ChEBI" id="CHEBI:59789"/>
    </ligand>
</feature>
<evidence type="ECO:0000256" key="6">
    <source>
        <dbReference type="ARBA" id="ARBA00022694"/>
    </source>
</evidence>
<protein>
    <recommendedName>
        <fullName evidence="10">tRNA (guanine(37)-N1)-methyltransferase</fullName>
        <ecNumber evidence="10">2.1.1.228</ecNumber>
    </recommendedName>
    <alternativeName>
        <fullName evidence="10">M1G-methyltransferase</fullName>
    </alternativeName>
    <alternativeName>
        <fullName evidence="10">tRNA [GM37] methyltransferase</fullName>
    </alternativeName>
    <alternativeName>
        <fullName evidence="10">tRNA methyltransferase 5 homolog</fullName>
    </alternativeName>
</protein>
<dbReference type="Proteomes" id="UP000751190">
    <property type="component" value="Unassembled WGS sequence"/>
</dbReference>
<dbReference type="PROSITE" id="PS51684">
    <property type="entry name" value="SAM_MT_TRM5_TYW2"/>
    <property type="match status" value="1"/>
</dbReference>
<evidence type="ECO:0000256" key="5">
    <source>
        <dbReference type="ARBA" id="ARBA00022691"/>
    </source>
</evidence>
<keyword evidence="4 10" id="KW-0808">Transferase</keyword>
<dbReference type="InterPro" id="IPR030382">
    <property type="entry name" value="MeTrfase_TRM5/TYW2"/>
</dbReference>
<keyword evidence="5 10" id="KW-0949">S-adenosyl-L-methionine</keyword>
<evidence type="ECO:0000256" key="1">
    <source>
        <dbReference type="ARBA" id="ARBA00009775"/>
    </source>
</evidence>
<dbReference type="Gene3D" id="3.30.300.110">
    <property type="entry name" value="Met-10+ protein-like domains"/>
    <property type="match status" value="1"/>
</dbReference>
<keyword evidence="8 10" id="KW-0539">Nucleus</keyword>
<keyword evidence="7 10" id="KW-0496">Mitochondrion</keyword>
<dbReference type="InterPro" id="IPR056744">
    <property type="entry name" value="TRM5/TYW2-like_N"/>
</dbReference>
<comment type="similarity">
    <text evidence="1">Belongs to the class I-like SAM-binding methyltransferase superfamily. TRM5/TYW2 family.</text>
</comment>
<evidence type="ECO:0000256" key="11">
    <source>
        <dbReference type="SAM" id="MobiDB-lite"/>
    </source>
</evidence>
<feature type="compositionally biased region" description="Basic and acidic residues" evidence="11">
    <location>
        <begin position="456"/>
        <end position="470"/>
    </location>
</feature>
<keyword evidence="2 10" id="KW-0963">Cytoplasm</keyword>
<feature type="binding site" evidence="10">
    <location>
        <begin position="271"/>
        <end position="272"/>
    </location>
    <ligand>
        <name>S-adenosyl-L-methionine</name>
        <dbReference type="ChEBI" id="CHEBI:59789"/>
    </ligand>
</feature>
<dbReference type="AlphaFoldDB" id="A0A8J6C3T7"/>
<dbReference type="SUPFAM" id="SSF53335">
    <property type="entry name" value="S-adenosyl-L-methionine-dependent methyltransferases"/>
    <property type="match status" value="1"/>
</dbReference>
<name>A0A8J6C3T7_DIALT</name>
<dbReference type="InterPro" id="IPR025792">
    <property type="entry name" value="tRNA_Gua_MeTrfase_euk"/>
</dbReference>
<evidence type="ECO:0000256" key="4">
    <source>
        <dbReference type="ARBA" id="ARBA00022679"/>
    </source>
</evidence>
<dbReference type="FunFam" id="3.30.300.110:FF:000001">
    <property type="entry name" value="tRNA (guanine(37)-N1)-methyltransferase"/>
    <property type="match status" value="1"/>
</dbReference>
<dbReference type="EMBL" id="JAGTXO010000028">
    <property type="protein sequence ID" value="KAG8461077.1"/>
    <property type="molecule type" value="Genomic_DNA"/>
</dbReference>
<dbReference type="InterPro" id="IPR056743">
    <property type="entry name" value="TRM5-TYW2-like_MTfase"/>
</dbReference>
<evidence type="ECO:0000256" key="7">
    <source>
        <dbReference type="ARBA" id="ARBA00023128"/>
    </source>
</evidence>
<keyword evidence="3 10" id="KW-0489">Methyltransferase</keyword>
<dbReference type="OMA" id="VGSHSQF"/>
<dbReference type="GO" id="GO:0070901">
    <property type="term" value="P:mitochondrial tRNA methylation"/>
    <property type="evidence" value="ECO:0007669"/>
    <property type="project" value="UniProtKB-ARBA"/>
</dbReference>
<feature type="region of interest" description="Disordered" evidence="11">
    <location>
        <begin position="439"/>
        <end position="488"/>
    </location>
</feature>
<feature type="domain" description="SAM-dependent methyltransferase TRM5/TYW2-type" evidence="12">
    <location>
        <begin position="143"/>
        <end position="427"/>
    </location>
</feature>
<dbReference type="GO" id="GO:0002939">
    <property type="term" value="P:tRNA N1-guanine methylation"/>
    <property type="evidence" value="ECO:0007669"/>
    <property type="project" value="TreeGrafter"/>
</dbReference>